<dbReference type="Proteomes" id="UP000774804">
    <property type="component" value="Unassembled WGS sequence"/>
</dbReference>
<evidence type="ECO:0000313" key="5">
    <source>
        <dbReference type="EMBL" id="RAW34737.1"/>
    </source>
</evidence>
<evidence type="ECO:0000256" key="1">
    <source>
        <dbReference type="SAM" id="MobiDB-lite"/>
    </source>
</evidence>
<gene>
    <name evidence="4" type="ORF">JG687_00010230</name>
    <name evidence="5" type="ORF">PC110_g8969</name>
    <name evidence="2" type="ORF">PC113_g19185</name>
    <name evidence="3" type="ORF">PC115_g18886</name>
</gene>
<dbReference type="Proteomes" id="UP000688947">
    <property type="component" value="Unassembled WGS sequence"/>
</dbReference>
<dbReference type="VEuPathDB" id="FungiDB:PC110_g8969"/>
<dbReference type="Proteomes" id="UP000251314">
    <property type="component" value="Unassembled WGS sequence"/>
</dbReference>
<reference evidence="2" key="2">
    <citation type="submission" date="2018-10" db="EMBL/GenBank/DDBJ databases">
        <title>Effector identification in a new, highly contiguous assembly of the strawberry crown rot pathogen Phytophthora cactorum.</title>
        <authorList>
            <person name="Armitage A.D."/>
            <person name="Nellist C.F."/>
            <person name="Bates H."/>
            <person name="Vickerstaff R.J."/>
            <person name="Harrison R.J."/>
        </authorList>
    </citation>
    <scope>NUCLEOTIDE SEQUENCE</scope>
    <source>
        <strain evidence="2">15-7</strain>
        <strain evidence="3">4032</strain>
    </source>
</reference>
<dbReference type="EMBL" id="RCMG01000962">
    <property type="protein sequence ID" value="KAG2840801.1"/>
    <property type="molecule type" value="Genomic_DNA"/>
</dbReference>
<comment type="caution">
    <text evidence="5">The sequence shown here is derived from an EMBL/GenBank/DDBJ whole genome shotgun (WGS) entry which is preliminary data.</text>
</comment>
<sequence>MFGLLRPSLASPMSCGDGGAVESSSGEVKEGKQQRVDPIRSKAAGAGRDKYTAKTNGMQGCAIYPRLALIAAFCEVACSGHCLLWVHQWFCVSCQCQLSWSMAALKHVWKKPE</sequence>
<evidence type="ECO:0000313" key="4">
    <source>
        <dbReference type="EMBL" id="KAG6957036.1"/>
    </source>
</evidence>
<dbReference type="Proteomes" id="UP000735874">
    <property type="component" value="Unassembled WGS sequence"/>
</dbReference>
<evidence type="ECO:0000313" key="6">
    <source>
        <dbReference type="Proteomes" id="UP000251314"/>
    </source>
</evidence>
<feature type="compositionally biased region" description="Basic and acidic residues" evidence="1">
    <location>
        <begin position="27"/>
        <end position="39"/>
    </location>
</feature>
<protein>
    <submittedName>
        <fullName evidence="5">Uncharacterized protein</fullName>
    </submittedName>
</protein>
<feature type="region of interest" description="Disordered" evidence="1">
    <location>
        <begin position="1"/>
        <end position="39"/>
    </location>
</feature>
<proteinExistence type="predicted"/>
<dbReference type="EMBL" id="JAENGZ010000570">
    <property type="protein sequence ID" value="KAG6957036.1"/>
    <property type="molecule type" value="Genomic_DNA"/>
</dbReference>
<keyword evidence="6" id="KW-1185">Reference proteome</keyword>
<reference evidence="4" key="3">
    <citation type="submission" date="2021-01" db="EMBL/GenBank/DDBJ databases">
        <title>Phytophthora aleatoria, a newly-described species from Pinus radiata is distinct from Phytophthora cactorum isolates based on comparative genomics.</title>
        <authorList>
            <person name="Mcdougal R."/>
            <person name="Panda P."/>
            <person name="Williams N."/>
            <person name="Studholme D.J."/>
        </authorList>
    </citation>
    <scope>NUCLEOTIDE SEQUENCE</scope>
    <source>
        <strain evidence="4">NZFS 3830</strain>
    </source>
</reference>
<name>A0A329SCY8_9STRA</name>
<evidence type="ECO:0000313" key="2">
    <source>
        <dbReference type="EMBL" id="KAG2840801.1"/>
    </source>
</evidence>
<dbReference type="EMBL" id="RCMI01001014">
    <property type="protein sequence ID" value="KAG2892297.1"/>
    <property type="molecule type" value="Genomic_DNA"/>
</dbReference>
<dbReference type="AlphaFoldDB" id="A0A329SCY8"/>
<accession>A0A329SCY8</accession>
<dbReference type="OrthoDB" id="10269391at2759"/>
<reference evidence="5 6" key="1">
    <citation type="submission" date="2018-01" db="EMBL/GenBank/DDBJ databases">
        <title>Draft genome of the strawberry crown rot pathogen Phytophthora cactorum.</title>
        <authorList>
            <person name="Armitage A.D."/>
            <person name="Lysoe E."/>
            <person name="Nellist C.F."/>
            <person name="Harrison R.J."/>
            <person name="Brurberg M.B."/>
        </authorList>
    </citation>
    <scope>NUCLEOTIDE SEQUENCE [LARGE SCALE GENOMIC DNA]</scope>
    <source>
        <strain evidence="5 6">10300</strain>
    </source>
</reference>
<evidence type="ECO:0000313" key="3">
    <source>
        <dbReference type="EMBL" id="KAG2892297.1"/>
    </source>
</evidence>
<dbReference type="EMBL" id="MJFZ01000191">
    <property type="protein sequence ID" value="RAW34737.1"/>
    <property type="molecule type" value="Genomic_DNA"/>
</dbReference>
<organism evidence="5 6">
    <name type="scientific">Phytophthora cactorum</name>
    <dbReference type="NCBI Taxonomy" id="29920"/>
    <lineage>
        <taxon>Eukaryota</taxon>
        <taxon>Sar</taxon>
        <taxon>Stramenopiles</taxon>
        <taxon>Oomycota</taxon>
        <taxon>Peronosporomycetes</taxon>
        <taxon>Peronosporales</taxon>
        <taxon>Peronosporaceae</taxon>
        <taxon>Phytophthora</taxon>
    </lineage>
</organism>